<dbReference type="Pfam" id="PF10756">
    <property type="entry name" value="bPH_6"/>
    <property type="match status" value="1"/>
</dbReference>
<feature type="domain" description="Low molecular weight protein antigen 6 PH" evidence="3">
    <location>
        <begin position="69"/>
        <end position="138"/>
    </location>
</feature>
<accession>A0A4R2QCX3</accession>
<dbReference type="InterPro" id="IPR019692">
    <property type="entry name" value="CFP-6_PH"/>
</dbReference>
<dbReference type="OrthoDB" id="5191452at2"/>
<reference evidence="4 5" key="1">
    <citation type="submission" date="2019-03" db="EMBL/GenBank/DDBJ databases">
        <title>Genomic Encyclopedia of Type Strains, Phase IV (KMG-IV): sequencing the most valuable type-strain genomes for metagenomic binning, comparative biology and taxonomic classification.</title>
        <authorList>
            <person name="Goeker M."/>
        </authorList>
    </citation>
    <scope>NUCLEOTIDE SEQUENCE [LARGE SCALE GENOMIC DNA]</scope>
    <source>
        <strain evidence="4 5">DSM 45765</strain>
    </source>
</reference>
<dbReference type="EMBL" id="SLXQ01000014">
    <property type="protein sequence ID" value="TCP46244.1"/>
    <property type="molecule type" value="Genomic_DNA"/>
</dbReference>
<keyword evidence="5" id="KW-1185">Reference proteome</keyword>
<feature type="compositionally biased region" description="Basic and acidic residues" evidence="1">
    <location>
        <begin position="149"/>
        <end position="161"/>
    </location>
</feature>
<proteinExistence type="predicted"/>
<organism evidence="4 5">
    <name type="scientific">Tamaricihabitans halophyticus</name>
    <dbReference type="NCBI Taxonomy" id="1262583"/>
    <lineage>
        <taxon>Bacteria</taxon>
        <taxon>Bacillati</taxon>
        <taxon>Actinomycetota</taxon>
        <taxon>Actinomycetes</taxon>
        <taxon>Pseudonocardiales</taxon>
        <taxon>Pseudonocardiaceae</taxon>
        <taxon>Tamaricihabitans</taxon>
    </lineage>
</organism>
<evidence type="ECO:0000256" key="2">
    <source>
        <dbReference type="SAM" id="Phobius"/>
    </source>
</evidence>
<comment type="caution">
    <text evidence="4">The sequence shown here is derived from an EMBL/GenBank/DDBJ whole genome shotgun (WGS) entry which is preliminary data.</text>
</comment>
<gene>
    <name evidence="4" type="ORF">EV191_11441</name>
</gene>
<feature type="region of interest" description="Disordered" evidence="1">
    <location>
        <begin position="146"/>
        <end position="173"/>
    </location>
</feature>
<feature type="transmembrane region" description="Helical" evidence="2">
    <location>
        <begin position="44"/>
        <end position="68"/>
    </location>
</feature>
<keyword evidence="2" id="KW-1133">Transmembrane helix</keyword>
<evidence type="ECO:0000313" key="4">
    <source>
        <dbReference type="EMBL" id="TCP46244.1"/>
    </source>
</evidence>
<evidence type="ECO:0000313" key="5">
    <source>
        <dbReference type="Proteomes" id="UP000294911"/>
    </source>
</evidence>
<dbReference type="AlphaFoldDB" id="A0A4R2QCX3"/>
<keyword evidence="2" id="KW-0812">Transmembrane</keyword>
<keyword evidence="2" id="KW-0472">Membrane</keyword>
<name>A0A4R2QCX3_9PSEU</name>
<protein>
    <submittedName>
        <fullName evidence="4">PH (Pleckstrin Homology) domain-containing protein</fullName>
    </submittedName>
</protein>
<dbReference type="Proteomes" id="UP000294911">
    <property type="component" value="Unassembled WGS sequence"/>
</dbReference>
<sequence length="173" mass="19202">MTEPERVQFRPRRMTWVSVVCAIALVVAFTAVGSLLQIGDTGVAFAFADQVAMVVIGVLLAIGSLLWARPRVRADAEHIEVRNVVTTRRFSWDEVEQVSFPDGAPWARLEMPGDEYESVMAIQAVDRRRAVDAVRVLRSLHRQALQRAESARAEERADAAERGGVTEVDTEEA</sequence>
<feature type="transmembrane region" description="Helical" evidence="2">
    <location>
        <begin position="16"/>
        <end position="38"/>
    </location>
</feature>
<evidence type="ECO:0000256" key="1">
    <source>
        <dbReference type="SAM" id="MobiDB-lite"/>
    </source>
</evidence>
<evidence type="ECO:0000259" key="3">
    <source>
        <dbReference type="Pfam" id="PF10756"/>
    </source>
</evidence>